<evidence type="ECO:0000259" key="3">
    <source>
        <dbReference type="Pfam" id="PF01494"/>
    </source>
</evidence>
<proteinExistence type="predicted"/>
<gene>
    <name evidence="4" type="ORF">POL25_11440</name>
</gene>
<dbReference type="RefSeq" id="WP_272085998.1">
    <property type="nucleotide sequence ID" value="NZ_JAQNDL010000001.1"/>
</dbReference>
<keyword evidence="1" id="KW-0560">Oxidoreductase</keyword>
<dbReference type="Pfam" id="PF01494">
    <property type="entry name" value="FAD_binding_3"/>
    <property type="match status" value="2"/>
</dbReference>
<dbReference type="NCBIfam" id="NF005720">
    <property type="entry name" value="PRK07538.1"/>
    <property type="match status" value="1"/>
</dbReference>
<keyword evidence="2 4" id="KW-0503">Monooxygenase</keyword>
<dbReference type="Gene3D" id="3.50.50.60">
    <property type="entry name" value="FAD/NAD(P)-binding domain"/>
    <property type="match status" value="1"/>
</dbReference>
<evidence type="ECO:0000256" key="2">
    <source>
        <dbReference type="ARBA" id="ARBA00023033"/>
    </source>
</evidence>
<protein>
    <submittedName>
        <fullName evidence="4">FAD-dependent monooxygenase</fullName>
    </submittedName>
</protein>
<name>A0ABT5DYJ2_9BACT</name>
<comment type="caution">
    <text evidence="4">The sequence shown here is derived from an EMBL/GenBank/DDBJ whole genome shotgun (WGS) entry which is preliminary data.</text>
</comment>
<dbReference type="PRINTS" id="PR00420">
    <property type="entry name" value="RNGMNOXGNASE"/>
</dbReference>
<dbReference type="PANTHER" id="PTHR13789">
    <property type="entry name" value="MONOOXYGENASE"/>
    <property type="match status" value="1"/>
</dbReference>
<dbReference type="EMBL" id="JAQNDL010000001">
    <property type="protein sequence ID" value="MDC0717511.1"/>
    <property type="molecule type" value="Genomic_DNA"/>
</dbReference>
<evidence type="ECO:0000313" key="4">
    <source>
        <dbReference type="EMBL" id="MDC0717511.1"/>
    </source>
</evidence>
<feature type="domain" description="FAD-binding" evidence="3">
    <location>
        <begin position="13"/>
        <end position="184"/>
    </location>
</feature>
<accession>A0ABT5DYJ2</accession>
<dbReference type="PANTHER" id="PTHR13789:SF268">
    <property type="entry name" value="5-METHYLPHENAZINE-1-CARBOXYLATE 1-MONOOXYGENASE"/>
    <property type="match status" value="1"/>
</dbReference>
<organism evidence="4 5">
    <name type="scientific">Nannocystis bainbridge</name>
    <dbReference type="NCBI Taxonomy" id="2995303"/>
    <lineage>
        <taxon>Bacteria</taxon>
        <taxon>Pseudomonadati</taxon>
        <taxon>Myxococcota</taxon>
        <taxon>Polyangia</taxon>
        <taxon>Nannocystales</taxon>
        <taxon>Nannocystaceae</taxon>
        <taxon>Nannocystis</taxon>
    </lineage>
</organism>
<keyword evidence="5" id="KW-1185">Reference proteome</keyword>
<evidence type="ECO:0000256" key="1">
    <source>
        <dbReference type="ARBA" id="ARBA00023002"/>
    </source>
</evidence>
<evidence type="ECO:0000313" key="5">
    <source>
        <dbReference type="Proteomes" id="UP001221686"/>
    </source>
</evidence>
<reference evidence="4 5" key="1">
    <citation type="submission" date="2022-11" db="EMBL/GenBank/DDBJ databases">
        <title>Minimal conservation of predation-associated metabolite biosynthetic gene clusters underscores biosynthetic potential of Myxococcota including descriptions for ten novel species: Archangium lansinium sp. nov., Myxococcus landrumus sp. nov., Nannocystis bai.</title>
        <authorList>
            <person name="Ahearne A."/>
            <person name="Stevens C."/>
            <person name="Dowd S."/>
        </authorList>
    </citation>
    <scope>NUCLEOTIDE SEQUENCE [LARGE SCALE GENOMIC DNA]</scope>
    <source>
        <strain evidence="4 5">BB15-2</strain>
    </source>
</reference>
<dbReference type="InterPro" id="IPR002938">
    <property type="entry name" value="FAD-bd"/>
</dbReference>
<dbReference type="GO" id="GO:0004497">
    <property type="term" value="F:monooxygenase activity"/>
    <property type="evidence" value="ECO:0007669"/>
    <property type="project" value="UniProtKB-KW"/>
</dbReference>
<dbReference type="Proteomes" id="UP001221686">
    <property type="component" value="Unassembled WGS sequence"/>
</dbReference>
<dbReference type="InterPro" id="IPR036188">
    <property type="entry name" value="FAD/NAD-bd_sf"/>
</dbReference>
<dbReference type="Gene3D" id="3.30.9.30">
    <property type="match status" value="1"/>
</dbReference>
<sequence>MALSVATSNDTTADIVIAGAGIGGLTAALALHARGITTTILEAAVELRPLGVGINIQPAAVAELTALGLGDAMAATGIPTREHRYIDHTGVTLWTEPRGIAAGYPCPQYSIHRGELQTLLLNAVRERLGDHAIRTGVRLHDLQQTGGGVRVHVHDRVHGADFTFEAAALIGADGLHSVVRGCLHPEHGALNGAGVVMWRGLTEMGGFLDGHSMILANDQRATRLIAYPISARHAARGEALLNWVLLARIGTPGPVSSAGWDVPGQLADILPHVAHWDLGWLDVRDVFERSAQILRYPMIDREPLDRWGQGRVTLLGDAAHLMYPIGANGASQAILDATALAAELSRGGDVPAALERYENDRRPATTAIIRANRQMDHAERATSTRPADDKAAELATLTAEYRAVVERRRPTS</sequence>
<dbReference type="InterPro" id="IPR050493">
    <property type="entry name" value="FAD-dep_Monooxygenase_BioMet"/>
</dbReference>
<dbReference type="SUPFAM" id="SSF51905">
    <property type="entry name" value="FAD/NAD(P)-binding domain"/>
    <property type="match status" value="1"/>
</dbReference>
<dbReference type="SUPFAM" id="SSF54373">
    <property type="entry name" value="FAD-linked reductases, C-terminal domain"/>
    <property type="match status" value="1"/>
</dbReference>
<feature type="domain" description="FAD-binding" evidence="3">
    <location>
        <begin position="304"/>
        <end position="370"/>
    </location>
</feature>